<dbReference type="GO" id="GO:0004519">
    <property type="term" value="F:endonuclease activity"/>
    <property type="evidence" value="ECO:0007669"/>
    <property type="project" value="UniProtKB-KW"/>
</dbReference>
<evidence type="ECO:0000256" key="5">
    <source>
        <dbReference type="ARBA" id="ARBA00022759"/>
    </source>
</evidence>
<evidence type="ECO:0000256" key="2">
    <source>
        <dbReference type="ARBA" id="ARBA00022679"/>
    </source>
</evidence>
<evidence type="ECO:0000256" key="1">
    <source>
        <dbReference type="ARBA" id="ARBA00004173"/>
    </source>
</evidence>
<name>A0A8H5A6Q2_FUSOX</name>
<protein>
    <recommendedName>
        <fullName evidence="14">Reverse transcriptase RNase H-like domain-containing protein</fullName>
    </recommendedName>
</protein>
<dbReference type="GO" id="GO:0016787">
    <property type="term" value="F:hydrolase activity"/>
    <property type="evidence" value="ECO:0007669"/>
    <property type="project" value="UniProtKB-KW"/>
</dbReference>
<evidence type="ECO:0000256" key="3">
    <source>
        <dbReference type="ARBA" id="ARBA00022695"/>
    </source>
</evidence>
<dbReference type="InterPro" id="IPR041373">
    <property type="entry name" value="RT_RNaseH"/>
</dbReference>
<feature type="compositionally biased region" description="Polar residues" evidence="9">
    <location>
        <begin position="796"/>
        <end position="805"/>
    </location>
</feature>
<evidence type="ECO:0000313" key="12">
    <source>
        <dbReference type="EMBL" id="KAF5257775.1"/>
    </source>
</evidence>
<dbReference type="PANTHER" id="PTHR28125:SF3">
    <property type="entry name" value="TRANSCRIPTION REGULATOR RUA1 C-TERMINAL DOMAIN-CONTAINING PROTEIN"/>
    <property type="match status" value="1"/>
</dbReference>
<evidence type="ECO:0000256" key="4">
    <source>
        <dbReference type="ARBA" id="ARBA00022722"/>
    </source>
</evidence>
<keyword evidence="4" id="KW-0540">Nuclease</keyword>
<organism evidence="12 13">
    <name type="scientific">Fusarium oxysporum</name>
    <name type="common">Fusarium vascular wilt</name>
    <dbReference type="NCBI Taxonomy" id="5507"/>
    <lineage>
        <taxon>Eukaryota</taxon>
        <taxon>Fungi</taxon>
        <taxon>Dikarya</taxon>
        <taxon>Ascomycota</taxon>
        <taxon>Pezizomycotina</taxon>
        <taxon>Sordariomycetes</taxon>
        <taxon>Hypocreomycetidae</taxon>
        <taxon>Hypocreales</taxon>
        <taxon>Nectriaceae</taxon>
        <taxon>Fusarium</taxon>
        <taxon>Fusarium oxysporum species complex</taxon>
    </lineage>
</organism>
<keyword evidence="3" id="KW-0548">Nucleotidyltransferase</keyword>
<dbReference type="InterPro" id="IPR028012">
    <property type="entry name" value="Rua1_C"/>
</dbReference>
<sequence>MGLKGSSASNASAESNAVAALESICDSIQDNVNSGADSTKQFHLATDASENGTRGVLQLDDTPAGEDSTAKDFKNAGVIMWISGRFNDADLQYMMPEREMLAVVRGSQESHWMIKHASHPVKVYTDHKGMTDSMANSGHIHGKTEKKTMVTESSQRHRELLQNMHGSITKLEPWDMVGMDLPRPDQAIVSRRAATEPAVFEWSRTIYCDNGSSFEHEAEDGGRSAGDKDETRPRPLIVSVLVCQNVSSACRAEAKGLIHLIKDALPHVGVTAALYMNSNDLTENESVLGSGDIRSTPTTQCKLWAMHNCDAQSYSTVSYWDPPSISFQQIPSEAISRPGSMDQDLYPPTTTNDSSWMENPVEVQFNLQGEGFNMATNEAIPMLDLKQGTLIYEEQMAIDDGSKLYCTPDSSFFTSTSSPYYDGSSPAASGAYYFSPSYSPSDNRTAMMISAESSSVASGPMTLLPRTDLSMSQSRNSCASPSSRNHNHRYAPYRLEGSRLEQCSQVTANTSASRKTVQHGHQARPDDNNSHQNFNSDHSFPPNGATPLSSDYFNLQAMQEAPLILSSIPVYHRGNMLIPPQLSSLTAQQHPWQTDVNNFAPPQPLLSHGLSRILQSNGDAACLNGHYTDLSDPPELYAALREEQIPPPPEDMNPEDPDMIPREQALSFDGDLYTPRWVRGHGNKREGWCGICKPGRWLVLKSSAFWYDKSFSHGISAATGSSFQEPQQKRRMDGNPDVWEGLCGSCEQWIALVSSKKKGTTWFRHAYKCHTHLKVKSTSKRRREVGNARGFDQVPRRNTTSTTHGNDWKMDRIKPALPKNATGFHPCPSS</sequence>
<keyword evidence="7" id="KW-0695">RNA-directed DNA polymerase</keyword>
<feature type="domain" description="Reverse transcriptase RNase H-like" evidence="11">
    <location>
        <begin position="37"/>
        <end position="134"/>
    </location>
</feature>
<dbReference type="Pfam" id="PF17917">
    <property type="entry name" value="RT_RNaseH"/>
    <property type="match status" value="1"/>
</dbReference>
<evidence type="ECO:0000256" key="7">
    <source>
        <dbReference type="ARBA" id="ARBA00022918"/>
    </source>
</evidence>
<evidence type="ECO:0000256" key="9">
    <source>
        <dbReference type="SAM" id="MobiDB-lite"/>
    </source>
</evidence>
<gene>
    <name evidence="12" type="ORF">FOXYS1_11685</name>
</gene>
<evidence type="ECO:0000256" key="6">
    <source>
        <dbReference type="ARBA" id="ARBA00022801"/>
    </source>
</evidence>
<feature type="region of interest" description="Disordered" evidence="9">
    <location>
        <begin position="505"/>
        <end position="547"/>
    </location>
</feature>
<reference evidence="12" key="1">
    <citation type="submission" date="2020-02" db="EMBL/GenBank/DDBJ databases">
        <title>Identification and distribution of gene clusters putatively required for synthesis of sphingolipid metabolism inhibitors in phylogenetically diverse species of the filamentous fungus Fusarium.</title>
        <authorList>
            <person name="Kim H.-S."/>
            <person name="Busman M."/>
            <person name="Brown D.W."/>
            <person name="Divon H."/>
            <person name="Uhlig S."/>
            <person name="Proctor R.H."/>
        </authorList>
    </citation>
    <scope>NUCLEOTIDE SEQUENCE [LARGE SCALE GENOMIC DNA]</scope>
    <source>
        <strain evidence="12">NRRL 39464</strain>
    </source>
</reference>
<keyword evidence="6" id="KW-0378">Hydrolase</keyword>
<feature type="region of interest" description="Disordered" evidence="9">
    <location>
        <begin position="778"/>
        <end position="810"/>
    </location>
</feature>
<dbReference type="InterPro" id="IPR043502">
    <property type="entry name" value="DNA/RNA_pol_sf"/>
</dbReference>
<keyword evidence="5" id="KW-0255">Endonuclease</keyword>
<feature type="compositionally biased region" description="Polar residues" evidence="9">
    <location>
        <begin position="469"/>
        <end position="484"/>
    </location>
</feature>
<feature type="compositionally biased region" description="Polar residues" evidence="9">
    <location>
        <begin position="505"/>
        <end position="515"/>
    </location>
</feature>
<evidence type="ECO:0000259" key="11">
    <source>
        <dbReference type="Pfam" id="PF17917"/>
    </source>
</evidence>
<dbReference type="Pfam" id="PF14616">
    <property type="entry name" value="Rua1_C"/>
    <property type="match status" value="1"/>
</dbReference>
<dbReference type="Proteomes" id="UP000558688">
    <property type="component" value="Unassembled WGS sequence"/>
</dbReference>
<dbReference type="GO" id="GO:0003964">
    <property type="term" value="F:RNA-directed DNA polymerase activity"/>
    <property type="evidence" value="ECO:0007669"/>
    <property type="project" value="UniProtKB-KW"/>
</dbReference>
<evidence type="ECO:0000313" key="13">
    <source>
        <dbReference type="Proteomes" id="UP000558688"/>
    </source>
</evidence>
<dbReference type="PANTHER" id="PTHR28125">
    <property type="entry name" value="MEIOTIC EXPRESSION UP-REGULATED PROTEIN 26"/>
    <property type="match status" value="1"/>
</dbReference>
<feature type="domain" description="Transcription regulator Rua1 C-terminal" evidence="10">
    <location>
        <begin position="671"/>
        <end position="770"/>
    </location>
</feature>
<accession>A0A8H5A6Q2</accession>
<comment type="caution">
    <text evidence="12">The sequence shown here is derived from an EMBL/GenBank/DDBJ whole genome shotgun (WGS) entry which is preliminary data.</text>
</comment>
<evidence type="ECO:0000256" key="8">
    <source>
        <dbReference type="ARBA" id="ARBA00023128"/>
    </source>
</evidence>
<dbReference type="SUPFAM" id="SSF56672">
    <property type="entry name" value="DNA/RNA polymerases"/>
    <property type="match status" value="1"/>
</dbReference>
<dbReference type="AlphaFoldDB" id="A0A8H5A6Q2"/>
<evidence type="ECO:0008006" key="14">
    <source>
        <dbReference type="Google" id="ProtNLM"/>
    </source>
</evidence>
<keyword evidence="8" id="KW-0496">Mitochondrion</keyword>
<evidence type="ECO:0000259" key="10">
    <source>
        <dbReference type="Pfam" id="PF14616"/>
    </source>
</evidence>
<feature type="region of interest" description="Disordered" evidence="9">
    <location>
        <begin position="465"/>
        <end position="489"/>
    </location>
</feature>
<comment type="subcellular location">
    <subcellularLocation>
        <location evidence="1">Mitochondrion</location>
    </subcellularLocation>
</comment>
<dbReference type="EMBL" id="JAAFOW010002193">
    <property type="protein sequence ID" value="KAF5257775.1"/>
    <property type="molecule type" value="Genomic_DNA"/>
</dbReference>
<dbReference type="GO" id="GO:0005739">
    <property type="term" value="C:mitochondrion"/>
    <property type="evidence" value="ECO:0007669"/>
    <property type="project" value="UniProtKB-SubCell"/>
</dbReference>
<keyword evidence="2" id="KW-0808">Transferase</keyword>
<proteinExistence type="predicted"/>